<name>A0AAX3YFA1_RHOOP</name>
<proteinExistence type="predicted"/>
<protein>
    <submittedName>
        <fullName evidence="3">Uncharacterized protein</fullName>
    </submittedName>
</protein>
<reference evidence="2" key="1">
    <citation type="submission" date="2022-12" db="EMBL/GenBank/DDBJ databases">
        <authorList>
            <person name="Krivoruchko A.V."/>
            <person name="Elkin A."/>
        </authorList>
    </citation>
    <scope>NUCLEOTIDE SEQUENCE</scope>
    <source>
        <strain evidence="2">IEGM 249</strain>
    </source>
</reference>
<evidence type="ECO:0000313" key="4">
    <source>
        <dbReference type="Proteomes" id="UP001066327"/>
    </source>
</evidence>
<evidence type="ECO:0000313" key="5">
    <source>
        <dbReference type="Proteomes" id="UP001231166"/>
    </source>
</evidence>
<keyword evidence="4" id="KW-1185">Reference proteome</keyword>
<organism evidence="3 5">
    <name type="scientific">Rhodococcus opacus</name>
    <name type="common">Nocardia opaca</name>
    <dbReference type="NCBI Taxonomy" id="37919"/>
    <lineage>
        <taxon>Bacteria</taxon>
        <taxon>Bacillati</taxon>
        <taxon>Actinomycetota</taxon>
        <taxon>Actinomycetes</taxon>
        <taxon>Mycobacteriales</taxon>
        <taxon>Nocardiaceae</taxon>
        <taxon>Rhodococcus</taxon>
    </lineage>
</organism>
<dbReference type="RefSeq" id="WP_169694024.1">
    <property type="nucleotide sequence ID" value="NZ_CP072194.1"/>
</dbReference>
<evidence type="ECO:0000313" key="2">
    <source>
        <dbReference type="EMBL" id="MCZ4589072.1"/>
    </source>
</evidence>
<feature type="region of interest" description="Disordered" evidence="1">
    <location>
        <begin position="1"/>
        <end position="37"/>
    </location>
</feature>
<evidence type="ECO:0000313" key="3">
    <source>
        <dbReference type="EMBL" id="WLF46861.1"/>
    </source>
</evidence>
<gene>
    <name evidence="2" type="ORF">O4328_36405</name>
    <name evidence="3" type="ORF">Q5707_34115</name>
</gene>
<reference evidence="3" key="2">
    <citation type="submission" date="2023-07" db="EMBL/GenBank/DDBJ databases">
        <title>Genomic analysis of Rhodococcus opacus VOC-14 with glycol ethers degradation activity.</title>
        <authorList>
            <person name="Narkevich D.A."/>
            <person name="Hlushen A.M."/>
            <person name="Akhremchuk A.E."/>
            <person name="Sikolenko M.A."/>
            <person name="Valentovich L.N."/>
        </authorList>
    </citation>
    <scope>NUCLEOTIDE SEQUENCE</scope>
    <source>
        <strain evidence="3">VOC-14</strain>
    </source>
</reference>
<dbReference type="AlphaFoldDB" id="A0AAX3YFA1"/>
<dbReference type="EMBL" id="JAPWIS010000028">
    <property type="protein sequence ID" value="MCZ4589072.1"/>
    <property type="molecule type" value="Genomic_DNA"/>
</dbReference>
<accession>A0AAX3YFA1</accession>
<dbReference type="Proteomes" id="UP001066327">
    <property type="component" value="Unassembled WGS sequence"/>
</dbReference>
<evidence type="ECO:0000256" key="1">
    <source>
        <dbReference type="SAM" id="MobiDB-lite"/>
    </source>
</evidence>
<dbReference type="Proteomes" id="UP001231166">
    <property type="component" value="Chromosome"/>
</dbReference>
<dbReference type="EMBL" id="CP130953">
    <property type="protein sequence ID" value="WLF46861.1"/>
    <property type="molecule type" value="Genomic_DNA"/>
</dbReference>
<sequence>MSEHLFSSHPRAPAALDDDADKRDRGRVSGSTRHHTHRWTELLRPRPGWRRASACTSFRIFLRTVATSVLTRGGAEHPSVNEDPFLRTANLPVQWSATLSAAKSAGAASAVRGPLRLNECFVVTMGMRVLHAVGELFLLFFRGH</sequence>